<dbReference type="RefSeq" id="WP_114334029.1">
    <property type="nucleotide sequence ID" value="NZ_QMDL01000002.1"/>
</dbReference>
<keyword evidence="5" id="KW-0964">Secreted</keyword>
<gene>
    <name evidence="8" type="primary">fliD</name>
    <name evidence="8" type="ORF">DOQ08_01225</name>
</gene>
<dbReference type="InterPro" id="IPR010810">
    <property type="entry name" value="Flagellin_hook_IN_motif"/>
</dbReference>
<dbReference type="InterPro" id="IPR010809">
    <property type="entry name" value="FliD_C"/>
</dbReference>
<comment type="subunit">
    <text evidence="2 5">Homopentamer.</text>
</comment>
<accession>A0A3M2RG24</accession>
<dbReference type="GO" id="GO:0009424">
    <property type="term" value="C:bacterial-type flagellum hook"/>
    <property type="evidence" value="ECO:0007669"/>
    <property type="project" value="UniProtKB-UniRule"/>
</dbReference>
<evidence type="ECO:0000256" key="4">
    <source>
        <dbReference type="ARBA" id="ARBA00023143"/>
    </source>
</evidence>
<dbReference type="EMBL" id="QMDL01000002">
    <property type="protein sequence ID" value="RMJ03905.1"/>
    <property type="molecule type" value="Genomic_DNA"/>
</dbReference>
<evidence type="ECO:0000259" key="7">
    <source>
        <dbReference type="Pfam" id="PF07195"/>
    </source>
</evidence>
<comment type="similarity">
    <text evidence="1 5">Belongs to the FliD family.</text>
</comment>
<evidence type="ECO:0000256" key="2">
    <source>
        <dbReference type="ARBA" id="ARBA00011255"/>
    </source>
</evidence>
<keyword evidence="8" id="KW-0966">Cell projection</keyword>
<comment type="subcellular location">
    <subcellularLocation>
        <location evidence="5">Secreted</location>
    </subcellularLocation>
    <subcellularLocation>
        <location evidence="5">Bacterial flagellum</location>
    </subcellularLocation>
</comment>
<reference evidence="8 9" key="1">
    <citation type="submission" date="2018-08" db="EMBL/GenBank/DDBJ databases">
        <title>Whole Genome Sequence of the Moderate Halophilic Marine Bacterium Marinobacter litoralis Sw-45.</title>
        <authorList>
            <person name="Musa H."/>
        </authorList>
    </citation>
    <scope>NUCLEOTIDE SEQUENCE [LARGE SCALE GENOMIC DNA]</scope>
    <source>
        <strain evidence="8 9">Sw-45</strain>
    </source>
</reference>
<comment type="function">
    <text evidence="5">Required for morphogenesis and for the elongation of the flagellar filament by facilitating polymerization of the flagellin monomers at the tip of growing filament. Forms a capping structure, which prevents flagellin subunits (transported through the central channel of the flagellum) from leaking out without polymerization at the distal end.</text>
</comment>
<evidence type="ECO:0000313" key="9">
    <source>
        <dbReference type="Proteomes" id="UP000265903"/>
    </source>
</evidence>
<dbReference type="GO" id="GO:0007155">
    <property type="term" value="P:cell adhesion"/>
    <property type="evidence" value="ECO:0007669"/>
    <property type="project" value="InterPro"/>
</dbReference>
<protein>
    <recommendedName>
        <fullName evidence="5">Flagellar hook-associated protein 2</fullName>
        <shortName evidence="5">HAP2</shortName>
    </recommendedName>
    <alternativeName>
        <fullName evidence="5">Flagellar cap protein</fullName>
    </alternativeName>
</protein>
<comment type="caution">
    <text evidence="8">The sequence shown here is derived from an EMBL/GenBank/DDBJ whole genome shotgun (WGS) entry which is preliminary data.</text>
</comment>
<keyword evidence="3" id="KW-0175">Coiled coil</keyword>
<keyword evidence="9" id="KW-1185">Reference proteome</keyword>
<feature type="domain" description="Flagellar hook-associated protein 2 C-terminal" evidence="7">
    <location>
        <begin position="217"/>
        <end position="437"/>
    </location>
</feature>
<dbReference type="OrthoDB" id="9810816at2"/>
<dbReference type="AlphaFoldDB" id="A0A3M2RG24"/>
<evidence type="ECO:0000259" key="6">
    <source>
        <dbReference type="Pfam" id="PF02465"/>
    </source>
</evidence>
<organism evidence="8 9">
    <name type="scientific">Marinobacter litoralis</name>
    <dbReference type="NCBI Taxonomy" id="187981"/>
    <lineage>
        <taxon>Bacteria</taxon>
        <taxon>Pseudomonadati</taxon>
        <taxon>Pseudomonadota</taxon>
        <taxon>Gammaproteobacteria</taxon>
        <taxon>Pseudomonadales</taxon>
        <taxon>Marinobacteraceae</taxon>
        <taxon>Marinobacter</taxon>
    </lineage>
</organism>
<dbReference type="InterPro" id="IPR003481">
    <property type="entry name" value="FliD_N"/>
</dbReference>
<sequence>MASISSLGVGSGIFSADLVDKLVAAERVPTEERLNSKERSIQAKISAFGALKNALEEMKSPLDGLKSGAAFDAYTSSISNDDVAGVTLDESSVSRGSYTLNVTQLAQRQSLASASQADKDATTFGNGTLTFEVGGVTTEVTIDDSNNTLEGIASAINDAGAGVSAGVVDTGSGYRLVMTSDESGTANAISVTASGDAGLSQFAYDGSGTGMSETVAALDAKLEVNGIAITRSSNTVEGVVEGVTFDLKSTGTSTVVINSDPDAVTERVQEFVDKYNALQDVIKNASGYDAATDRGGALTGDSTIRSLQNELRSLLTSIPGDLQNSPVRMLADLGISTNPDTGKLDFDASEFKTQLADHSEDVKTLFSGDSGIASRALNAVDEYVKFSGRLDNRTEGLNRTLDDIQDQRTKLDDRIESLRARLVKQFSAADALIAQFQSTGNYVAQQLAALAPQNNQNN</sequence>
<dbReference type="GO" id="GO:0009421">
    <property type="term" value="C:bacterial-type flagellum filament cap"/>
    <property type="evidence" value="ECO:0007669"/>
    <property type="project" value="InterPro"/>
</dbReference>
<keyword evidence="8" id="KW-0969">Cilium</keyword>
<dbReference type="Pfam" id="PF02465">
    <property type="entry name" value="FliD_N"/>
    <property type="match status" value="1"/>
</dbReference>
<evidence type="ECO:0000313" key="8">
    <source>
        <dbReference type="EMBL" id="RMJ03905.1"/>
    </source>
</evidence>
<evidence type="ECO:0000256" key="5">
    <source>
        <dbReference type="RuleBase" id="RU362066"/>
    </source>
</evidence>
<dbReference type="PANTHER" id="PTHR30288:SF0">
    <property type="entry name" value="FLAGELLAR HOOK-ASSOCIATED PROTEIN 2"/>
    <property type="match status" value="1"/>
</dbReference>
<dbReference type="Pfam" id="PF07195">
    <property type="entry name" value="FliD_C"/>
    <property type="match status" value="1"/>
</dbReference>
<dbReference type="Proteomes" id="UP000265903">
    <property type="component" value="Unassembled WGS sequence"/>
</dbReference>
<evidence type="ECO:0000256" key="3">
    <source>
        <dbReference type="ARBA" id="ARBA00023054"/>
    </source>
</evidence>
<name>A0A3M2RG24_9GAMM</name>
<dbReference type="GO" id="GO:0071973">
    <property type="term" value="P:bacterial-type flagellum-dependent cell motility"/>
    <property type="evidence" value="ECO:0007669"/>
    <property type="project" value="TreeGrafter"/>
</dbReference>
<dbReference type="GO" id="GO:0005576">
    <property type="term" value="C:extracellular region"/>
    <property type="evidence" value="ECO:0007669"/>
    <property type="project" value="UniProtKB-SubCell"/>
</dbReference>
<keyword evidence="8" id="KW-0282">Flagellum</keyword>
<proteinExistence type="inferred from homology"/>
<dbReference type="Pfam" id="PF07196">
    <property type="entry name" value="Flagellin_IN"/>
    <property type="match status" value="1"/>
</dbReference>
<feature type="domain" description="Flagellar hook-associated protein 2 N-terminal" evidence="6">
    <location>
        <begin position="11"/>
        <end position="109"/>
    </location>
</feature>
<dbReference type="InterPro" id="IPR040026">
    <property type="entry name" value="FliD"/>
</dbReference>
<evidence type="ECO:0000256" key="1">
    <source>
        <dbReference type="ARBA" id="ARBA00009764"/>
    </source>
</evidence>
<keyword evidence="4 5" id="KW-0975">Bacterial flagellum</keyword>
<dbReference type="PANTHER" id="PTHR30288">
    <property type="entry name" value="FLAGELLAR CAP/ASSEMBLY PROTEIN FLID"/>
    <property type="match status" value="1"/>
</dbReference>